<dbReference type="RefSeq" id="WP_220610819.1">
    <property type="nucleotide sequence ID" value="NZ_CP080598.1"/>
</dbReference>
<dbReference type="Proteomes" id="UP000826540">
    <property type="component" value="Chromosome"/>
</dbReference>
<gene>
    <name evidence="2" type="ORF">K2F26_06510</name>
</gene>
<proteinExistence type="predicted"/>
<dbReference type="InterPro" id="IPR047960">
    <property type="entry name" value="Transpos_IS1380"/>
</dbReference>
<sequence length="495" mass="56776">MTQVSTDCTPKQFKFEREKTRPVVVNFQGGKVTSDAGLSLIAEIDRKLQITARLAQCFQDYRQPNKRQHSIEDLIAQRIYGLIMGYEDLNDHEELRHDPMFAIAVGKRIGQEKEPVTLASKSTLNRLEHCPLNIEQGAESRYHRIGHSTAEIEKLFVKIFLESYSSEPKQIILDLDVTDDLVHGNQEQVFFNTYYGAYCYAPLYIFCGKHLLAAKLRASNVDPAEGALSELQRVIKQIRTEWKNVEIFVRGDSAYSREDIMNWCELQRGVEYVFGMPQNSRLIKMTKNTQNQAQQEFEQKLFKVVSFLETLFTPDVQLKEMASQLIDNSIWYRSINYQTITSCSHPRRVVAKVEHGSNGTNVRFVVTSIPTNKIPPGELYTQKYCPRGEMENRFKEQQLELFSDRTSTHTFAGNQLRLWFSSIAYVLMNALRNKCLVKTELKNAQVGTIRTKLLKLGALITVSSRRILIAINSSCPYQDIYAAAYRCLQLLPNPG</sequence>
<dbReference type="Pfam" id="PF13701">
    <property type="entry name" value="DDE_Tnp_1_4"/>
    <property type="match status" value="1"/>
</dbReference>
<dbReference type="InterPro" id="IPR025668">
    <property type="entry name" value="Tnp_DDE_dom"/>
</dbReference>
<reference evidence="2 3" key="1">
    <citation type="journal article" date="2022" name="J. Am. Chem. Soc.">
        <title>Biosynthesis of Guanitoxin Enables Global Environmental Detection in Freshwater Cyanobacteria.</title>
        <authorList>
            <person name="Lima S.T."/>
            <person name="Fallon T.R."/>
            <person name="Cordoza J.L."/>
            <person name="Chekan J.R."/>
            <person name="Delbaje E."/>
            <person name="Hopiavuori A.R."/>
            <person name="Alvarenga D.O."/>
            <person name="Wood S.M."/>
            <person name="Luhavaya H."/>
            <person name="Baumgartner J.T."/>
            <person name="Dorr F.A."/>
            <person name="Etchegaray A."/>
            <person name="Pinto E."/>
            <person name="McKinnie S.M.K."/>
            <person name="Fiore M.F."/>
            <person name="Moore B.S."/>
        </authorList>
    </citation>
    <scope>NUCLEOTIDE SEQUENCE [LARGE SCALE GENOMIC DNA]</scope>
    <source>
        <strain evidence="2 3">ITEP-024</strain>
    </source>
</reference>
<organism evidence="2 3">
    <name type="scientific">Sphaerospermopsis torques-reginae ITEP-024</name>
    <dbReference type="NCBI Taxonomy" id="984208"/>
    <lineage>
        <taxon>Bacteria</taxon>
        <taxon>Bacillati</taxon>
        <taxon>Cyanobacteriota</taxon>
        <taxon>Cyanophyceae</taxon>
        <taxon>Nostocales</taxon>
        <taxon>Aphanizomenonaceae</taxon>
        <taxon>Sphaerospermopsis</taxon>
        <taxon>Sphaerospermopsis torques-reginae</taxon>
    </lineage>
</organism>
<name>A0ABX8X387_9CYAN</name>
<protein>
    <submittedName>
        <fullName evidence="2">IS1380 family transposase</fullName>
    </submittedName>
</protein>
<keyword evidence="3" id="KW-1185">Reference proteome</keyword>
<accession>A0ABX8X387</accession>
<dbReference type="NCBIfam" id="NF033539">
    <property type="entry name" value="transpos_IS1380"/>
    <property type="match status" value="1"/>
</dbReference>
<dbReference type="EMBL" id="CP080598">
    <property type="protein sequence ID" value="QYX32988.1"/>
    <property type="molecule type" value="Genomic_DNA"/>
</dbReference>
<evidence type="ECO:0000313" key="2">
    <source>
        <dbReference type="EMBL" id="QYX32988.1"/>
    </source>
</evidence>
<feature type="domain" description="Transposase DDE" evidence="1">
    <location>
        <begin position="17"/>
        <end position="492"/>
    </location>
</feature>
<evidence type="ECO:0000313" key="3">
    <source>
        <dbReference type="Proteomes" id="UP000826540"/>
    </source>
</evidence>
<evidence type="ECO:0000259" key="1">
    <source>
        <dbReference type="Pfam" id="PF13701"/>
    </source>
</evidence>